<comment type="caution">
    <text evidence="2">The sequence shown here is derived from an EMBL/GenBank/DDBJ whole genome shotgun (WGS) entry which is preliminary data.</text>
</comment>
<reference evidence="2 3" key="1">
    <citation type="submission" date="2015-06" db="EMBL/GenBank/DDBJ databases">
        <title>Draft genome of the ant-associated black yeast Phialophora attae CBS 131958.</title>
        <authorList>
            <person name="Moreno L.F."/>
            <person name="Stielow B.J."/>
            <person name="de Hoog S."/>
            <person name="Vicente V.A."/>
            <person name="Weiss V.A."/>
            <person name="de Vries M."/>
            <person name="Cruz L.M."/>
            <person name="Souza E.M."/>
        </authorList>
    </citation>
    <scope>NUCLEOTIDE SEQUENCE [LARGE SCALE GENOMIC DNA]</scope>
    <source>
        <strain evidence="2 3">CBS 131958</strain>
    </source>
</reference>
<dbReference type="Proteomes" id="UP000038010">
    <property type="component" value="Unassembled WGS sequence"/>
</dbReference>
<keyword evidence="3" id="KW-1185">Reference proteome</keyword>
<gene>
    <name evidence="2" type="ORF">AB675_7516</name>
</gene>
<evidence type="ECO:0000313" key="2">
    <source>
        <dbReference type="EMBL" id="KPI40528.1"/>
    </source>
</evidence>
<protein>
    <submittedName>
        <fullName evidence="2">Uncharacterized protein</fullName>
    </submittedName>
</protein>
<organism evidence="2 3">
    <name type="scientific">Cyphellophora attinorum</name>
    <dbReference type="NCBI Taxonomy" id="1664694"/>
    <lineage>
        <taxon>Eukaryota</taxon>
        <taxon>Fungi</taxon>
        <taxon>Dikarya</taxon>
        <taxon>Ascomycota</taxon>
        <taxon>Pezizomycotina</taxon>
        <taxon>Eurotiomycetes</taxon>
        <taxon>Chaetothyriomycetidae</taxon>
        <taxon>Chaetothyriales</taxon>
        <taxon>Cyphellophoraceae</taxon>
        <taxon>Cyphellophora</taxon>
    </lineage>
</organism>
<dbReference type="Pfam" id="PF08578">
    <property type="entry name" value="DUF1765"/>
    <property type="match status" value="1"/>
</dbReference>
<feature type="region of interest" description="Disordered" evidence="1">
    <location>
        <begin position="993"/>
        <end position="1021"/>
    </location>
</feature>
<name>A0A0N0NMM6_9EURO</name>
<feature type="region of interest" description="Disordered" evidence="1">
    <location>
        <begin position="1"/>
        <end position="46"/>
    </location>
</feature>
<feature type="region of interest" description="Disordered" evidence="1">
    <location>
        <begin position="95"/>
        <end position="270"/>
    </location>
</feature>
<evidence type="ECO:0000256" key="1">
    <source>
        <dbReference type="SAM" id="MobiDB-lite"/>
    </source>
</evidence>
<evidence type="ECO:0000313" key="3">
    <source>
        <dbReference type="Proteomes" id="UP000038010"/>
    </source>
</evidence>
<dbReference type="PANTHER" id="PTHR37988:SF1">
    <property type="entry name" value="UPF0592 MEMBRANE PROTEIN C7D4.03C"/>
    <property type="match status" value="1"/>
</dbReference>
<feature type="compositionally biased region" description="Low complexity" evidence="1">
    <location>
        <begin position="232"/>
        <end position="245"/>
    </location>
</feature>
<dbReference type="AlphaFoldDB" id="A0A0N0NMM6"/>
<dbReference type="OrthoDB" id="296767at2759"/>
<feature type="region of interest" description="Disordered" evidence="1">
    <location>
        <begin position="915"/>
        <end position="950"/>
    </location>
</feature>
<feature type="compositionally biased region" description="Low complexity" evidence="1">
    <location>
        <begin position="19"/>
        <end position="28"/>
    </location>
</feature>
<accession>A0A0N0NMM6</accession>
<dbReference type="GeneID" id="28739770"/>
<feature type="compositionally biased region" description="Basic and acidic residues" evidence="1">
    <location>
        <begin position="112"/>
        <end position="130"/>
    </location>
</feature>
<dbReference type="PANTHER" id="PTHR37988">
    <property type="entry name" value="UPF0592 MEMBRANE PROTEIN C7D4.03C"/>
    <property type="match status" value="1"/>
</dbReference>
<dbReference type="VEuPathDB" id="FungiDB:AB675_7516"/>
<sequence>MPLIPSPIEVSGLPQMPVHALSPIHSPHPSSPDPNHEEPADLSRSASYTYLTTLSKDGPAQIKRTFSENVLSMHNRTEKVSDGVQNANKELFRRASKKAKKRMSLSQAKFSLAHDDDDTKTNGDSHEYRLSRSMTGTFRSLARKSWMGSRSSSPVDDDKKLDRKQSWSPAKKAGRLAADRIAVPQRAVSRSPSADSRDDEREPRTARPPVLDTKSAKAPRKSDISPPKRPSARSSISSFRSLASSDKQKRNSSRPPMPPSLSSDQLSALEKSNKRDPLWHAFRQIEGELSSFQGKTSMQKSKVLRAVLLPFLQDNQQHPASLVLRPEDLDRRVTILNKWWCVLLEILAGHHNQILSGSDRPAFLEAAAQIMMRPEWRIPGFPTSEIETQAATQRSNGSTTSTESEQLLETIYQNIRSIFVQNLLAQLGYVIDKLCMRSAPASLVNFSGRTCAYAFFFCPGVAEMLIRLWRLTPGILRRIFVEAGIERGEKLETASKELAACLPAPMQDLVFTTQASLARMMQLRRHVPVGTEHFKWHGPWLGRWSGRDSDLFFNFTKFYHLLLSDYIPEHVSARDRVCTPGLAPVLAQVLTVLETTIYRQAGQSAVDNYASGTAAGMDVADSMAPLPMTIANATRQMNENRLVMLLRDMLGDPQFGNGQVRRLFVSGYGDVVKAAARKVSLYNNDACFVLCDFLEEMFPLLARHHQESLIDWPFWLQVCKQMMHSQNTLTQIRLIAFVYSMWNILITNDERKQELILDWLLDRSVFDTLFCHWSPMVRHYFFRLLCWRVARIDHEPSEIDQQRLRLLSSHLNRVWAYYQYLSAEADMRDLVQPSTVPCSPAPSRVLLIIRTDTAGQGINGSAFSNFDKFLAQGLSTQSNSPYQKSSSALTNSVPSPDTTLQNGVKKRWSMLKNILPFGTPGNDRPGEVTPPSTPDDRRSLHDVSRPPTPPHQAFSFKFSLEWADKRQQATYNQQHRKLVAPSLPISAEEVFRTSISSTHETTPSKRKSDVQPRKPSGSSAETARYAGRALAEWSQVITEYRNFLVRRRQEGVPKFALVETPTLGVETFRMMG</sequence>
<feature type="region of interest" description="Disordered" evidence="1">
    <location>
        <begin position="880"/>
        <end position="901"/>
    </location>
</feature>
<feature type="compositionally biased region" description="Basic and acidic residues" evidence="1">
    <location>
        <begin position="934"/>
        <end position="944"/>
    </location>
</feature>
<dbReference type="InterPro" id="IPR013887">
    <property type="entry name" value="UPF0592"/>
</dbReference>
<dbReference type="STRING" id="1664694.A0A0N0NMM6"/>
<proteinExistence type="predicted"/>
<feature type="compositionally biased region" description="Basic and acidic residues" evidence="1">
    <location>
        <begin position="195"/>
        <end position="205"/>
    </location>
</feature>
<feature type="compositionally biased region" description="Basic and acidic residues" evidence="1">
    <location>
        <begin position="156"/>
        <end position="165"/>
    </location>
</feature>
<dbReference type="RefSeq" id="XP_018000491.1">
    <property type="nucleotide sequence ID" value="XM_018147890.1"/>
</dbReference>
<dbReference type="EMBL" id="LFJN01000012">
    <property type="protein sequence ID" value="KPI40528.1"/>
    <property type="molecule type" value="Genomic_DNA"/>
</dbReference>
<feature type="compositionally biased region" description="Basic and acidic residues" evidence="1">
    <location>
        <begin position="1002"/>
        <end position="1012"/>
    </location>
</feature>